<accession>A0A246FG73</accession>
<evidence type="ECO:0000313" key="1">
    <source>
        <dbReference type="EMBL" id="OWP61543.1"/>
    </source>
</evidence>
<proteinExistence type="predicted"/>
<dbReference type="Proteomes" id="UP000197277">
    <property type="component" value="Unassembled WGS sequence"/>
</dbReference>
<dbReference type="OrthoDB" id="883890at2"/>
<evidence type="ECO:0000313" key="2">
    <source>
        <dbReference type="Proteomes" id="UP000197277"/>
    </source>
</evidence>
<keyword evidence="2" id="KW-1185">Reference proteome</keyword>
<sequence length="141" mass="15926">MTKLYLDIDGVQLTAKHTRPAPDVAAFVAFVTQHFDCYWLTTHCKGDRATALRYLAAYLPPSSLAQLEAVQPTNWDALKTEAIDLSSDFYWLEDRPFQAELARLEAAGVSDRLVLVNLDMPEALRQIQDTLRQHLLNQLPA</sequence>
<reference evidence="1 2" key="1">
    <citation type="submission" date="2017-06" db="EMBL/GenBank/DDBJ databases">
        <title>Hymenobacter amundsenii sp. nov. isolated from regoliths in Antarctica.</title>
        <authorList>
            <person name="Sedlacek I."/>
            <person name="Kralova S."/>
            <person name="Pantucek R."/>
            <person name="Svec P."/>
            <person name="Holochova P."/>
            <person name="Stankova E."/>
            <person name="Vrbovska V."/>
            <person name="Busse H.-J."/>
        </authorList>
    </citation>
    <scope>NUCLEOTIDE SEQUENCE [LARGE SCALE GENOMIC DNA]</scope>
    <source>
        <strain evidence="1 2">CCM 8682</strain>
    </source>
</reference>
<dbReference type="AlphaFoldDB" id="A0A246FG73"/>
<comment type="caution">
    <text evidence="1">The sequence shown here is derived from an EMBL/GenBank/DDBJ whole genome shotgun (WGS) entry which is preliminary data.</text>
</comment>
<protein>
    <recommendedName>
        <fullName evidence="3">HAD family hydrolase</fullName>
    </recommendedName>
</protein>
<dbReference type="EMBL" id="NIRR01000057">
    <property type="protein sequence ID" value="OWP61543.1"/>
    <property type="molecule type" value="Genomic_DNA"/>
</dbReference>
<evidence type="ECO:0008006" key="3">
    <source>
        <dbReference type="Google" id="ProtNLM"/>
    </source>
</evidence>
<dbReference type="RefSeq" id="WP_126546959.1">
    <property type="nucleotide sequence ID" value="NZ_NIRR01000057.1"/>
</dbReference>
<organism evidence="1 2">
    <name type="scientific">Hymenobacter amundsenii</name>
    <dbReference type="NCBI Taxonomy" id="2006685"/>
    <lineage>
        <taxon>Bacteria</taxon>
        <taxon>Pseudomonadati</taxon>
        <taxon>Bacteroidota</taxon>
        <taxon>Cytophagia</taxon>
        <taxon>Cytophagales</taxon>
        <taxon>Hymenobacteraceae</taxon>
        <taxon>Hymenobacter</taxon>
    </lineage>
</organism>
<gene>
    <name evidence="1" type="ORF">CDA63_18950</name>
</gene>
<name>A0A246FG73_9BACT</name>